<gene>
    <name evidence="7" type="ORF">ACFQ22_11525</name>
</gene>
<evidence type="ECO:0000256" key="4">
    <source>
        <dbReference type="ARBA" id="ARBA00022833"/>
    </source>
</evidence>
<proteinExistence type="predicted"/>
<evidence type="ECO:0000256" key="3">
    <source>
        <dbReference type="ARBA" id="ARBA00022801"/>
    </source>
</evidence>
<keyword evidence="2" id="KW-0479">Metal-binding</keyword>
<dbReference type="PRINTS" id="PR00138">
    <property type="entry name" value="MATRIXIN"/>
</dbReference>
<evidence type="ECO:0000256" key="5">
    <source>
        <dbReference type="SAM" id="MobiDB-lite"/>
    </source>
</evidence>
<dbReference type="Gene3D" id="3.40.390.10">
    <property type="entry name" value="Collagenase (Catalytic Domain)"/>
    <property type="match status" value="1"/>
</dbReference>
<dbReference type="RefSeq" id="WP_121979080.1">
    <property type="nucleotide sequence ID" value="NZ_JBHTLH010000041.1"/>
</dbReference>
<feature type="region of interest" description="Disordered" evidence="5">
    <location>
        <begin position="128"/>
        <end position="165"/>
    </location>
</feature>
<sequence>MNYRRIRSVILATLSVAILGTVGVFKPANTIQAKSKIQATKVVKTKPTSYWVKTNISKKAYAYNANLSKKLFNLKTHQKVVFSSQSQRKIKIKGTYRTYRYVTNDANTLKGWVNSSYLTKANVPVKNDVSTTTTSTTPAVDNNSSTSSSSTATQTVKTPVKDPNKVYTPDQGVSWSSSNITYAFYPAMSLAERTLWTTAIQEWNSVNVVNLTETSNYNKANIKITNVAADSSGADDETLGISYIQRDTKRNPAGFYAMKSATIGILPEQVLRFNLDYAYTQFIAVHELGHALGLAHSTDENDVMYPYEKSPYTQHITEADVNTLKYLYNKQ</sequence>
<organism evidence="7 8">
    <name type="scientific">Lentilactobacillus raoultii</name>
    <dbReference type="NCBI Taxonomy" id="1987503"/>
    <lineage>
        <taxon>Bacteria</taxon>
        <taxon>Bacillati</taxon>
        <taxon>Bacillota</taxon>
        <taxon>Bacilli</taxon>
        <taxon>Lactobacillales</taxon>
        <taxon>Lactobacillaceae</taxon>
        <taxon>Lentilactobacillus</taxon>
    </lineage>
</organism>
<keyword evidence="1" id="KW-0645">Protease</keyword>
<dbReference type="PANTHER" id="PTHR10201">
    <property type="entry name" value="MATRIX METALLOPROTEINASE"/>
    <property type="match status" value="1"/>
</dbReference>
<keyword evidence="3 7" id="KW-0378">Hydrolase</keyword>
<name>A0ABW3PL29_9LACO</name>
<dbReference type="InterPro" id="IPR021190">
    <property type="entry name" value="Pept_M10A"/>
</dbReference>
<keyword evidence="4" id="KW-0862">Zinc</keyword>
<dbReference type="EMBL" id="JBHTLH010000041">
    <property type="protein sequence ID" value="MFD1125981.1"/>
    <property type="molecule type" value="Genomic_DNA"/>
</dbReference>
<keyword evidence="8" id="KW-1185">Reference proteome</keyword>
<feature type="domain" description="Peptidase metallopeptidase" evidence="6">
    <location>
        <begin position="171"/>
        <end position="330"/>
    </location>
</feature>
<evidence type="ECO:0000259" key="6">
    <source>
        <dbReference type="SMART" id="SM00235"/>
    </source>
</evidence>
<protein>
    <submittedName>
        <fullName evidence="7">Matrixin family metalloprotease</fullName>
        <ecNumber evidence="7">3.4.24.-</ecNumber>
    </submittedName>
</protein>
<evidence type="ECO:0000256" key="1">
    <source>
        <dbReference type="ARBA" id="ARBA00022670"/>
    </source>
</evidence>
<evidence type="ECO:0000313" key="8">
    <source>
        <dbReference type="Proteomes" id="UP001597156"/>
    </source>
</evidence>
<dbReference type="GO" id="GO:0008237">
    <property type="term" value="F:metallopeptidase activity"/>
    <property type="evidence" value="ECO:0007669"/>
    <property type="project" value="UniProtKB-KW"/>
</dbReference>
<dbReference type="EC" id="3.4.24.-" evidence="7"/>
<dbReference type="InterPro" id="IPR006026">
    <property type="entry name" value="Peptidase_Metallo"/>
</dbReference>
<evidence type="ECO:0000313" key="7">
    <source>
        <dbReference type="EMBL" id="MFD1125981.1"/>
    </source>
</evidence>
<evidence type="ECO:0000256" key="2">
    <source>
        <dbReference type="ARBA" id="ARBA00022723"/>
    </source>
</evidence>
<dbReference type="SMART" id="SM00235">
    <property type="entry name" value="ZnMc"/>
    <property type="match status" value="1"/>
</dbReference>
<reference evidence="8" key="1">
    <citation type="journal article" date="2019" name="Int. J. Syst. Evol. Microbiol.">
        <title>The Global Catalogue of Microorganisms (GCM) 10K type strain sequencing project: providing services to taxonomists for standard genome sequencing and annotation.</title>
        <authorList>
            <consortium name="The Broad Institute Genomics Platform"/>
            <consortium name="The Broad Institute Genome Sequencing Center for Infectious Disease"/>
            <person name="Wu L."/>
            <person name="Ma J."/>
        </authorList>
    </citation>
    <scope>NUCLEOTIDE SEQUENCE [LARGE SCALE GENOMIC DNA]</scope>
    <source>
        <strain evidence="8">CCUG 71848</strain>
    </source>
</reference>
<dbReference type="SUPFAM" id="SSF55486">
    <property type="entry name" value="Metalloproteases ('zincins'), catalytic domain"/>
    <property type="match status" value="1"/>
</dbReference>
<feature type="compositionally biased region" description="Low complexity" evidence="5">
    <location>
        <begin position="144"/>
        <end position="155"/>
    </location>
</feature>
<accession>A0ABW3PL29</accession>
<keyword evidence="7" id="KW-0482">Metalloprotease</keyword>
<dbReference type="Proteomes" id="UP001597156">
    <property type="component" value="Unassembled WGS sequence"/>
</dbReference>
<dbReference type="InterPro" id="IPR001818">
    <property type="entry name" value="Pept_M10_metallopeptidase"/>
</dbReference>
<comment type="caution">
    <text evidence="7">The sequence shown here is derived from an EMBL/GenBank/DDBJ whole genome shotgun (WGS) entry which is preliminary data.</text>
</comment>
<dbReference type="InterPro" id="IPR024079">
    <property type="entry name" value="MetalloPept_cat_dom_sf"/>
</dbReference>
<dbReference type="Pfam" id="PF00413">
    <property type="entry name" value="Peptidase_M10"/>
    <property type="match status" value="1"/>
</dbReference>